<dbReference type="InterPro" id="IPR008183">
    <property type="entry name" value="Aldose_1/G6P_1-epimerase"/>
</dbReference>
<evidence type="ECO:0000313" key="12">
    <source>
        <dbReference type="EMBL" id="KFN92456.1"/>
    </source>
</evidence>
<name>A0A091C3R6_9ENTE</name>
<evidence type="ECO:0000256" key="3">
    <source>
        <dbReference type="ARBA" id="ARBA00006206"/>
    </source>
</evidence>
<protein>
    <recommendedName>
        <fullName evidence="5 8">Aldose 1-epimerase</fullName>
        <ecNumber evidence="4 8">5.1.3.3</ecNumber>
    </recommendedName>
</protein>
<dbReference type="PIRSF" id="PIRSF005096">
    <property type="entry name" value="GALM"/>
    <property type="match status" value="1"/>
</dbReference>
<dbReference type="PATRIC" id="fig|1302648.3.peg.437"/>
<evidence type="ECO:0000256" key="7">
    <source>
        <dbReference type="ARBA" id="ARBA00023277"/>
    </source>
</evidence>
<reference evidence="12 13" key="1">
    <citation type="submission" date="2014-08" db="EMBL/GenBank/DDBJ databases">
        <title>Genome sequence of Tetragenococcus muriaticus.</title>
        <authorList>
            <person name="Chuea-nongthon C."/>
            <person name="Rodtong S."/>
            <person name="Yongsawatdigul J."/>
            <person name="Steele J.L."/>
            <person name="Liu X.-y."/>
            <person name="Speers J."/>
            <person name="Glasner J.D."/>
            <person name="Neeno-Eckwall E.C."/>
        </authorList>
    </citation>
    <scope>NUCLEOTIDE SEQUENCE [LARGE SCALE GENOMIC DNA]</scope>
    <source>
        <strain evidence="12 13">3MR10-3</strain>
    </source>
</reference>
<dbReference type="InterPro" id="IPR047215">
    <property type="entry name" value="Galactose_mutarotase-like"/>
</dbReference>
<dbReference type="PANTHER" id="PTHR10091">
    <property type="entry name" value="ALDOSE-1-EPIMERASE"/>
    <property type="match status" value="1"/>
</dbReference>
<feature type="binding site" evidence="10">
    <location>
        <position position="250"/>
    </location>
    <ligand>
        <name>beta-D-galactose</name>
        <dbReference type="ChEBI" id="CHEBI:27667"/>
    </ligand>
</feature>
<feature type="active site" description="Proton donor" evidence="9">
    <location>
        <position position="177"/>
    </location>
</feature>
<evidence type="ECO:0000256" key="6">
    <source>
        <dbReference type="ARBA" id="ARBA00023235"/>
    </source>
</evidence>
<dbReference type="NCBIfam" id="NF008277">
    <property type="entry name" value="PRK11055.1"/>
    <property type="match status" value="1"/>
</dbReference>
<dbReference type="RefSeq" id="WP_014123869.1">
    <property type="nucleotide sequence ID" value="NZ_JPVT01000048.1"/>
</dbReference>
<dbReference type="EMBL" id="JPVT01000048">
    <property type="protein sequence ID" value="KFN92456.1"/>
    <property type="molecule type" value="Genomic_DNA"/>
</dbReference>
<dbReference type="EC" id="5.1.3.3" evidence="4 8"/>
<comment type="caution">
    <text evidence="12">The sequence shown here is derived from an EMBL/GenBank/DDBJ whole genome shotgun (WGS) entry which is preliminary data.</text>
</comment>
<dbReference type="InterPro" id="IPR011013">
    <property type="entry name" value="Gal_mutarotase_sf_dom"/>
</dbReference>
<dbReference type="Pfam" id="PF01263">
    <property type="entry name" value="Aldose_epim"/>
    <property type="match status" value="1"/>
</dbReference>
<accession>A0A091C3R6</accession>
<evidence type="ECO:0000256" key="10">
    <source>
        <dbReference type="PIRSR" id="PIRSR005096-2"/>
    </source>
</evidence>
<feature type="binding site" evidence="11">
    <location>
        <begin position="79"/>
        <end position="80"/>
    </location>
    <ligand>
        <name>beta-D-galactose</name>
        <dbReference type="ChEBI" id="CHEBI:27667"/>
    </ligand>
</feature>
<evidence type="ECO:0000256" key="4">
    <source>
        <dbReference type="ARBA" id="ARBA00013185"/>
    </source>
</evidence>
<dbReference type="InterPro" id="IPR014718">
    <property type="entry name" value="GH-type_carb-bd"/>
</dbReference>
<keyword evidence="13" id="KW-1185">Reference proteome</keyword>
<dbReference type="GO" id="GO:0030246">
    <property type="term" value="F:carbohydrate binding"/>
    <property type="evidence" value="ECO:0007669"/>
    <property type="project" value="InterPro"/>
</dbReference>
<organism evidence="12 13">
    <name type="scientific">Tetragenococcus muriaticus 3MR10-3</name>
    <dbReference type="NCBI Taxonomy" id="1302648"/>
    <lineage>
        <taxon>Bacteria</taxon>
        <taxon>Bacillati</taxon>
        <taxon>Bacillota</taxon>
        <taxon>Bacilli</taxon>
        <taxon>Lactobacillales</taxon>
        <taxon>Enterococcaceae</taxon>
        <taxon>Tetragenococcus</taxon>
    </lineage>
</organism>
<sequence length="347" mass="38842">MEKTIFGNTENGKTVFLYTFKNEQGMEMTVSDFGATLTNLWVTDKDGKARDIVLGFPSLKGYEINNEFFFGATVGRNANRVENAAFELNGVRYKLNKNEGNNNLHSGPDGYQLRIWEVRAVNELEHSITFALDSVDGDQGFSGELNLEVTYQLQEDAISITYRGNADQDTIFNPTNHSYFNLNGHQNGDVLDHVLQLNASKYTPIKAESSIPTGEILTVEDTPMDFRSSKRIGKDIQKNFSQLNYAQGYDHNFVIDQNADITARLEGDQSGILMEVSTQLPGVQVYSGNFLNDTPGKNNAFYPPRGGVCFETQAFPNAVNEPNFATPILKKDEEKILKTTYQFMTVN</sequence>
<dbReference type="Gene3D" id="2.70.98.10">
    <property type="match status" value="1"/>
</dbReference>
<dbReference type="InterPro" id="IPR015443">
    <property type="entry name" value="Aldose_1-epimerase"/>
</dbReference>
<feature type="binding site" evidence="11">
    <location>
        <begin position="177"/>
        <end position="179"/>
    </location>
    <ligand>
        <name>beta-D-galactose</name>
        <dbReference type="ChEBI" id="CHEBI:27667"/>
    </ligand>
</feature>
<comment type="catalytic activity">
    <reaction evidence="1 8">
        <text>alpha-D-glucose = beta-D-glucose</text>
        <dbReference type="Rhea" id="RHEA:10264"/>
        <dbReference type="ChEBI" id="CHEBI:15903"/>
        <dbReference type="ChEBI" id="CHEBI:17925"/>
        <dbReference type="EC" id="5.1.3.3"/>
    </reaction>
</comment>
<evidence type="ECO:0000313" key="13">
    <source>
        <dbReference type="Proteomes" id="UP000029381"/>
    </source>
</evidence>
<evidence type="ECO:0000256" key="2">
    <source>
        <dbReference type="ARBA" id="ARBA00005028"/>
    </source>
</evidence>
<keyword evidence="7 8" id="KW-0119">Carbohydrate metabolism</keyword>
<evidence type="ECO:0000256" key="9">
    <source>
        <dbReference type="PIRSR" id="PIRSR005096-1"/>
    </source>
</evidence>
<dbReference type="GO" id="GO:0033499">
    <property type="term" value="P:galactose catabolic process via UDP-galactose, Leloir pathway"/>
    <property type="evidence" value="ECO:0007669"/>
    <property type="project" value="TreeGrafter"/>
</dbReference>
<gene>
    <name evidence="12" type="ORF">TMU3MR103_0451</name>
</gene>
<dbReference type="Proteomes" id="UP000029381">
    <property type="component" value="Unassembled WGS sequence"/>
</dbReference>
<evidence type="ECO:0000256" key="11">
    <source>
        <dbReference type="PIRSR" id="PIRSR005096-3"/>
    </source>
</evidence>
<dbReference type="InterPro" id="IPR018052">
    <property type="entry name" value="Ald1_epimerase_CS"/>
</dbReference>
<evidence type="ECO:0000256" key="8">
    <source>
        <dbReference type="PIRNR" id="PIRNR005096"/>
    </source>
</evidence>
<dbReference type="PANTHER" id="PTHR10091:SF0">
    <property type="entry name" value="GALACTOSE MUTAROTASE"/>
    <property type="match status" value="1"/>
</dbReference>
<dbReference type="GO" id="GO:0004034">
    <property type="term" value="F:aldose 1-epimerase activity"/>
    <property type="evidence" value="ECO:0007669"/>
    <property type="project" value="UniProtKB-EC"/>
</dbReference>
<dbReference type="AlphaFoldDB" id="A0A091C3R6"/>
<dbReference type="SUPFAM" id="SSF74650">
    <property type="entry name" value="Galactose mutarotase-like"/>
    <property type="match status" value="1"/>
</dbReference>
<evidence type="ECO:0000256" key="1">
    <source>
        <dbReference type="ARBA" id="ARBA00001614"/>
    </source>
</evidence>
<dbReference type="PROSITE" id="PS00545">
    <property type="entry name" value="ALDOSE_1_EPIMERASE"/>
    <property type="match status" value="1"/>
</dbReference>
<evidence type="ECO:0000256" key="5">
    <source>
        <dbReference type="ARBA" id="ARBA00014165"/>
    </source>
</evidence>
<keyword evidence="6 8" id="KW-0413">Isomerase</keyword>
<proteinExistence type="inferred from homology"/>
<comment type="similarity">
    <text evidence="3 8">Belongs to the aldose epimerase family.</text>
</comment>
<dbReference type="GO" id="GO:0006006">
    <property type="term" value="P:glucose metabolic process"/>
    <property type="evidence" value="ECO:0007669"/>
    <property type="project" value="TreeGrafter"/>
</dbReference>
<feature type="active site" description="Proton acceptor" evidence="9">
    <location>
        <position position="311"/>
    </location>
</feature>
<dbReference type="UniPathway" id="UPA00242"/>
<comment type="pathway">
    <text evidence="2 8">Carbohydrate metabolism; hexose metabolism.</text>
</comment>
<dbReference type="CDD" id="cd09019">
    <property type="entry name" value="galactose_mutarotase_like"/>
    <property type="match status" value="1"/>
</dbReference>